<dbReference type="Proteomes" id="UP001150538">
    <property type="component" value="Unassembled WGS sequence"/>
</dbReference>
<dbReference type="PANTHER" id="PTHR13281:SF0">
    <property type="entry name" value="TRANSMEMBRANE PROTEIN 70, MITOCHONDRIAL"/>
    <property type="match status" value="1"/>
</dbReference>
<keyword evidence="1" id="KW-0812">Transmembrane</keyword>
<evidence type="ECO:0000313" key="2">
    <source>
        <dbReference type="EMBL" id="KAJ1918870.1"/>
    </source>
</evidence>
<organism evidence="2 3">
    <name type="scientific">Mycoemilia scoparia</name>
    <dbReference type="NCBI Taxonomy" id="417184"/>
    <lineage>
        <taxon>Eukaryota</taxon>
        <taxon>Fungi</taxon>
        <taxon>Fungi incertae sedis</taxon>
        <taxon>Zoopagomycota</taxon>
        <taxon>Kickxellomycotina</taxon>
        <taxon>Kickxellomycetes</taxon>
        <taxon>Kickxellales</taxon>
        <taxon>Kickxellaceae</taxon>
        <taxon>Mycoemilia</taxon>
    </lineage>
</organism>
<feature type="transmembrane region" description="Helical" evidence="1">
    <location>
        <begin position="126"/>
        <end position="150"/>
    </location>
</feature>
<sequence>MNSTLLLRLEKASLVKNAIDLKVVKRRLHSSLLYGMYQRPISQHIISNMGRFSPQDYRSISTNANNTNDIPKEIDLSDTKKYETKVIYDGPLTRIAKIIKRVSIGSLIGTTCAVPFFIWVESRIPMAARTVLAVTSVATTSASTIIVTWAMKPYITRIRSVFVKSDENQSGKEQEAPDTKSPLYLVDTMTFTAGTRTRIVDPSQLKTSDRPLSTWKVSDGGPSEGSDNVVRVIGGLEGKKRGSSAVTNVGVAKKGDIFFAHTDDIEGMSKEMKKFLASIGSK</sequence>
<keyword evidence="3" id="KW-1185">Reference proteome</keyword>
<reference evidence="2" key="1">
    <citation type="submission" date="2022-07" db="EMBL/GenBank/DDBJ databases">
        <title>Phylogenomic reconstructions and comparative analyses of Kickxellomycotina fungi.</title>
        <authorList>
            <person name="Reynolds N.K."/>
            <person name="Stajich J.E."/>
            <person name="Barry K."/>
            <person name="Grigoriev I.V."/>
            <person name="Crous P."/>
            <person name="Smith M.E."/>
        </authorList>
    </citation>
    <scope>NUCLEOTIDE SEQUENCE</scope>
    <source>
        <strain evidence="2">NBRC 100468</strain>
    </source>
</reference>
<dbReference type="PANTHER" id="PTHR13281">
    <property type="entry name" value="TRANSMEMBRANE PROTEIN 70, MITOCHONDRIAL"/>
    <property type="match status" value="1"/>
</dbReference>
<feature type="transmembrane region" description="Helical" evidence="1">
    <location>
        <begin position="102"/>
        <end position="120"/>
    </location>
</feature>
<dbReference type="GO" id="GO:0031966">
    <property type="term" value="C:mitochondrial membrane"/>
    <property type="evidence" value="ECO:0007669"/>
    <property type="project" value="TreeGrafter"/>
</dbReference>
<protein>
    <submittedName>
        <fullName evidence="2">Uncharacterized protein</fullName>
    </submittedName>
</protein>
<keyword evidence="1" id="KW-1133">Transmembrane helix</keyword>
<keyword evidence="1" id="KW-0472">Membrane</keyword>
<proteinExistence type="predicted"/>
<accession>A0A9W8DUX0</accession>
<evidence type="ECO:0000313" key="3">
    <source>
        <dbReference type="Proteomes" id="UP001150538"/>
    </source>
</evidence>
<dbReference type="EMBL" id="JANBPU010000036">
    <property type="protein sequence ID" value="KAJ1918870.1"/>
    <property type="molecule type" value="Genomic_DNA"/>
</dbReference>
<dbReference type="InterPro" id="IPR009724">
    <property type="entry name" value="TMEM70"/>
</dbReference>
<comment type="caution">
    <text evidence="2">The sequence shown here is derived from an EMBL/GenBank/DDBJ whole genome shotgun (WGS) entry which is preliminary data.</text>
</comment>
<dbReference type="AlphaFoldDB" id="A0A9W8DUX0"/>
<gene>
    <name evidence="2" type="ORF">H4219_002320</name>
</gene>
<dbReference type="GO" id="GO:0033615">
    <property type="term" value="P:mitochondrial proton-transporting ATP synthase complex assembly"/>
    <property type="evidence" value="ECO:0007669"/>
    <property type="project" value="TreeGrafter"/>
</dbReference>
<evidence type="ECO:0000256" key="1">
    <source>
        <dbReference type="SAM" id="Phobius"/>
    </source>
</evidence>
<dbReference type="OrthoDB" id="5386199at2759"/>
<name>A0A9W8DUX0_9FUNG</name>